<dbReference type="GO" id="GO:0016788">
    <property type="term" value="F:hydrolase activity, acting on ester bonds"/>
    <property type="evidence" value="ECO:0007669"/>
    <property type="project" value="InterPro"/>
</dbReference>
<dbReference type="PANTHER" id="PTHR46124">
    <property type="entry name" value="D-AMINOACYL-TRNA DEACYLASE"/>
    <property type="match status" value="1"/>
</dbReference>
<name>A0A382UPS5_9ZZZZ</name>
<evidence type="ECO:0008006" key="2">
    <source>
        <dbReference type="Google" id="ProtNLM"/>
    </source>
</evidence>
<dbReference type="SUPFAM" id="SSF51556">
    <property type="entry name" value="Metallo-dependent hydrolases"/>
    <property type="match status" value="1"/>
</dbReference>
<organism evidence="1">
    <name type="scientific">marine metagenome</name>
    <dbReference type="NCBI Taxonomy" id="408172"/>
    <lineage>
        <taxon>unclassified sequences</taxon>
        <taxon>metagenomes</taxon>
        <taxon>ecological metagenomes</taxon>
    </lineage>
</organism>
<proteinExistence type="predicted"/>
<dbReference type="CDD" id="cd01310">
    <property type="entry name" value="TatD_DNAse"/>
    <property type="match status" value="1"/>
</dbReference>
<gene>
    <name evidence="1" type="ORF">METZ01_LOCUS389046</name>
</gene>
<sequence length="148" mass="16719">RKIYQEQLEMANSLDLPAVVHCRESDDDILSGIQESDHKSGVIHCFASNLDFAEKILATGFHLSFTGMITFVKELEEVVREVPLSKMMVETDSPYLTPKPFRGKKNQPAYVLHVAEKIAQLKDIDLEEVAESTTKTAYSLFKKLEDNS</sequence>
<dbReference type="Gene3D" id="3.20.20.140">
    <property type="entry name" value="Metal-dependent hydrolases"/>
    <property type="match status" value="1"/>
</dbReference>
<dbReference type="PANTHER" id="PTHR46124:SF2">
    <property type="entry name" value="D-AMINOACYL-TRNA DEACYLASE"/>
    <property type="match status" value="1"/>
</dbReference>
<dbReference type="Pfam" id="PF01026">
    <property type="entry name" value="TatD_DNase"/>
    <property type="match status" value="1"/>
</dbReference>
<dbReference type="InterPro" id="IPR032466">
    <property type="entry name" value="Metal_Hydrolase"/>
</dbReference>
<dbReference type="EMBL" id="UINC01145827">
    <property type="protein sequence ID" value="SVD36192.1"/>
    <property type="molecule type" value="Genomic_DNA"/>
</dbReference>
<feature type="non-terminal residue" evidence="1">
    <location>
        <position position="1"/>
    </location>
</feature>
<protein>
    <recommendedName>
        <fullName evidence="2">Hydrolase TatD</fullName>
    </recommendedName>
</protein>
<evidence type="ECO:0000313" key="1">
    <source>
        <dbReference type="EMBL" id="SVD36192.1"/>
    </source>
</evidence>
<reference evidence="1" key="1">
    <citation type="submission" date="2018-05" db="EMBL/GenBank/DDBJ databases">
        <authorList>
            <person name="Lanie J.A."/>
            <person name="Ng W.-L."/>
            <person name="Kazmierczak K.M."/>
            <person name="Andrzejewski T.M."/>
            <person name="Davidsen T.M."/>
            <person name="Wayne K.J."/>
            <person name="Tettelin H."/>
            <person name="Glass J.I."/>
            <person name="Rusch D."/>
            <person name="Podicherti R."/>
            <person name="Tsui H.-C.T."/>
            <person name="Winkler M.E."/>
        </authorList>
    </citation>
    <scope>NUCLEOTIDE SEQUENCE</scope>
</reference>
<accession>A0A382UPS5</accession>
<dbReference type="InterPro" id="IPR001130">
    <property type="entry name" value="TatD-like"/>
</dbReference>
<dbReference type="AlphaFoldDB" id="A0A382UPS5"/>